<name>A0A846H708_9CYAN</name>
<keyword evidence="4" id="KW-0479">Metal-binding</keyword>
<organism evidence="9 10">
    <name type="scientific">Hassallia byssoidea VB512170</name>
    <dbReference type="NCBI Taxonomy" id="1304833"/>
    <lineage>
        <taxon>Bacteria</taxon>
        <taxon>Bacillati</taxon>
        <taxon>Cyanobacteriota</taxon>
        <taxon>Cyanophyceae</taxon>
        <taxon>Nostocales</taxon>
        <taxon>Tolypothrichaceae</taxon>
        <taxon>Hassallia</taxon>
    </lineage>
</organism>
<dbReference type="GO" id="GO:0008168">
    <property type="term" value="F:methyltransferase activity"/>
    <property type="evidence" value="ECO:0007669"/>
    <property type="project" value="UniProtKB-KW"/>
</dbReference>
<evidence type="ECO:0000313" key="9">
    <source>
        <dbReference type="EMBL" id="NEU73457.1"/>
    </source>
</evidence>
<comment type="caution">
    <text evidence="9">The sequence shown here is derived from an EMBL/GenBank/DDBJ whole genome shotgun (WGS) entry which is preliminary data.</text>
</comment>
<feature type="domain" description="Damage-control phosphatase ARMT1-like metal-binding" evidence="8">
    <location>
        <begin position="28"/>
        <end position="397"/>
    </location>
</feature>
<evidence type="ECO:0000256" key="1">
    <source>
        <dbReference type="ARBA" id="ARBA00001326"/>
    </source>
</evidence>
<comment type="catalytic activity">
    <reaction evidence="1">
        <text>beta-D-fructose 1-phosphate + H2O = D-fructose + phosphate</text>
        <dbReference type="Rhea" id="RHEA:35603"/>
        <dbReference type="ChEBI" id="CHEBI:15377"/>
        <dbReference type="ChEBI" id="CHEBI:37721"/>
        <dbReference type="ChEBI" id="CHEBI:43474"/>
        <dbReference type="ChEBI" id="CHEBI:138881"/>
    </reaction>
</comment>
<dbReference type="Proteomes" id="UP000031549">
    <property type="component" value="Unassembled WGS sequence"/>
</dbReference>
<keyword evidence="10" id="KW-1185">Reference proteome</keyword>
<dbReference type="GO" id="GO:0046872">
    <property type="term" value="F:metal ion binding"/>
    <property type="evidence" value="ECO:0007669"/>
    <property type="project" value="UniProtKB-KW"/>
</dbReference>
<comment type="catalytic activity">
    <reaction evidence="7">
        <text>beta-D-fructose 6-phosphate = dihydroxyacetone + D-glyceraldehyde 3-phosphate</text>
        <dbReference type="Rhea" id="RHEA:28002"/>
        <dbReference type="ChEBI" id="CHEBI:16016"/>
        <dbReference type="ChEBI" id="CHEBI:57634"/>
        <dbReference type="ChEBI" id="CHEBI:59776"/>
    </reaction>
</comment>
<dbReference type="PANTHER" id="PTHR12260">
    <property type="entry name" value="DAMAGE-CONTROL PHOSPHATASE ARMT1"/>
    <property type="match status" value="1"/>
</dbReference>
<keyword evidence="6" id="KW-0464">Manganese</keyword>
<comment type="similarity">
    <text evidence="3">Belongs to the damage-control phosphatase family. Sugar phosphate phosphatase III subfamily.</text>
</comment>
<comment type="cofactor">
    <cofactor evidence="2">
        <name>Mn(2+)</name>
        <dbReference type="ChEBI" id="CHEBI:29035"/>
    </cofactor>
</comment>
<keyword evidence="5" id="KW-0378">Hydrolase</keyword>
<sequence>MTPDIPKLPLPSALLGSEVGTFTEYTVTQQMPAIARRVIAENNYPQNINDCLKQLASELPSESLSPLLHDTGVDFSDWMKYLQPFKGQRWIDVPWFLAETYFYRLILEITNYFRKSEFQGVDPFQLQKNKDLETSLDSIIPLCIQLNQWLADAQKEELNQTALIALLYFALWGNRVDLSLWSALESDGFSSRRSANANAKGERSRFDIQSQQSHILVDDAAKVTELLATKDKRIDFVIDNAGFELVCDLCLVDFLLGSGVANQVKLHLKPHPTFVSDAMIKDVLHTIDFLAASSHEDVTLFAKRSQENIASNRLVLSEDYFWTSPLAFWEIPDTLKSDLSAANLIVIKGDANYRRLLGDRHWNFTTNFADIVSYLSVPIVALRTLKSEVVAGLKPEVIQEVAKSDSDWLTNGQWGVIQLVD</sequence>
<dbReference type="GO" id="GO:0006974">
    <property type="term" value="P:DNA damage response"/>
    <property type="evidence" value="ECO:0007669"/>
    <property type="project" value="TreeGrafter"/>
</dbReference>
<dbReference type="Gene3D" id="1.20.930.60">
    <property type="match status" value="1"/>
</dbReference>
<dbReference type="AlphaFoldDB" id="A0A846H708"/>
<dbReference type="SUPFAM" id="SSF111321">
    <property type="entry name" value="AF1104-like"/>
    <property type="match status" value="1"/>
</dbReference>
<dbReference type="InterPro" id="IPR002791">
    <property type="entry name" value="ARMT1-like_metal-bd"/>
</dbReference>
<dbReference type="InterPro" id="IPR036075">
    <property type="entry name" value="ARMT-1-like_metal-bd_sf"/>
</dbReference>
<dbReference type="RefSeq" id="WP_163518854.1">
    <property type="nucleotide sequence ID" value="NZ_JTCM02000023.1"/>
</dbReference>
<protein>
    <submittedName>
        <fullName evidence="9">Protein-glutamate O-methyltransferase family protein</fullName>
    </submittedName>
</protein>
<dbReference type="Pfam" id="PF01937">
    <property type="entry name" value="ARMT1-like_dom"/>
    <property type="match status" value="1"/>
</dbReference>
<dbReference type="GO" id="GO:0032259">
    <property type="term" value="P:methylation"/>
    <property type="evidence" value="ECO:0007669"/>
    <property type="project" value="UniProtKB-KW"/>
</dbReference>
<evidence type="ECO:0000256" key="7">
    <source>
        <dbReference type="ARBA" id="ARBA00048809"/>
    </source>
</evidence>
<evidence type="ECO:0000256" key="2">
    <source>
        <dbReference type="ARBA" id="ARBA00001936"/>
    </source>
</evidence>
<evidence type="ECO:0000256" key="4">
    <source>
        <dbReference type="ARBA" id="ARBA00022723"/>
    </source>
</evidence>
<accession>A0A846H708</accession>
<evidence type="ECO:0000256" key="6">
    <source>
        <dbReference type="ARBA" id="ARBA00023211"/>
    </source>
</evidence>
<keyword evidence="9" id="KW-0808">Transferase</keyword>
<reference evidence="9 10" key="1">
    <citation type="journal article" date="2015" name="Genome Announc.">
        <title>Draft Genome Sequence of Cyanobacterium Hassallia byssoidea Strain VB512170, Isolated from Monuments in India.</title>
        <authorList>
            <person name="Singh D."/>
            <person name="Chandrababunaidu M.M."/>
            <person name="Panda A."/>
            <person name="Sen D."/>
            <person name="Bhattacharyya S."/>
            <person name="Adhikary S.P."/>
            <person name="Tripathy S."/>
        </authorList>
    </citation>
    <scope>NUCLEOTIDE SEQUENCE [LARGE SCALE GENOMIC DNA]</scope>
    <source>
        <strain evidence="9 10">VB512170</strain>
    </source>
</reference>
<evidence type="ECO:0000313" key="10">
    <source>
        <dbReference type="Proteomes" id="UP000031549"/>
    </source>
</evidence>
<evidence type="ECO:0000259" key="8">
    <source>
        <dbReference type="Pfam" id="PF01937"/>
    </source>
</evidence>
<keyword evidence="9" id="KW-0489">Methyltransferase</keyword>
<evidence type="ECO:0000256" key="3">
    <source>
        <dbReference type="ARBA" id="ARBA00009519"/>
    </source>
</evidence>
<dbReference type="EMBL" id="JTCM02000023">
    <property type="protein sequence ID" value="NEU73457.1"/>
    <property type="molecule type" value="Genomic_DNA"/>
</dbReference>
<gene>
    <name evidence="9" type="ORF">PI95_013005</name>
</gene>
<dbReference type="GO" id="GO:0016791">
    <property type="term" value="F:phosphatase activity"/>
    <property type="evidence" value="ECO:0007669"/>
    <property type="project" value="TreeGrafter"/>
</dbReference>
<evidence type="ECO:0000256" key="5">
    <source>
        <dbReference type="ARBA" id="ARBA00022801"/>
    </source>
</evidence>
<dbReference type="InterPro" id="IPR039763">
    <property type="entry name" value="ARMT1"/>
</dbReference>
<dbReference type="PANTHER" id="PTHR12260:SF6">
    <property type="entry name" value="DAMAGE-CONTROL PHOSPHATASE ARMT1"/>
    <property type="match status" value="1"/>
</dbReference>
<dbReference type="Gene3D" id="3.40.50.10880">
    <property type="entry name" value="Uncharacterised protein PF01937, DUF89, domain 3"/>
    <property type="match status" value="1"/>
</dbReference>
<proteinExistence type="inferred from homology"/>